<dbReference type="PANTHER" id="PTHR28457">
    <property type="entry name" value="COILED-COIL DOMAIN-CONTAINING PROTEIN 189"/>
    <property type="match status" value="1"/>
</dbReference>
<dbReference type="OMA" id="FEMSKPL"/>
<reference evidence="2 3" key="1">
    <citation type="journal article" date="2010" name="Cell">
        <title>The genome of Naegleria gruberi illuminates early eukaryotic versatility.</title>
        <authorList>
            <person name="Fritz-Laylin L.K."/>
            <person name="Prochnik S.E."/>
            <person name="Ginger M.L."/>
            <person name="Dacks J.B."/>
            <person name="Carpenter M.L."/>
            <person name="Field M.C."/>
            <person name="Kuo A."/>
            <person name="Paredez A."/>
            <person name="Chapman J."/>
            <person name="Pham J."/>
            <person name="Shu S."/>
            <person name="Neupane R."/>
            <person name="Cipriano M."/>
            <person name="Mancuso J."/>
            <person name="Tu H."/>
            <person name="Salamov A."/>
            <person name="Lindquist E."/>
            <person name="Shapiro H."/>
            <person name="Lucas S."/>
            <person name="Grigoriev I.V."/>
            <person name="Cande W.Z."/>
            <person name="Fulton C."/>
            <person name="Rokhsar D.S."/>
            <person name="Dawson S.C."/>
        </authorList>
    </citation>
    <scope>NUCLEOTIDE SEQUENCE [LARGE SCALE GENOMIC DNA]</scope>
    <source>
        <strain evidence="2 3">NEG-M</strain>
    </source>
</reference>
<keyword evidence="3" id="KW-1185">Reference proteome</keyword>
<dbReference type="InterPro" id="IPR032727">
    <property type="entry name" value="CLAMP"/>
</dbReference>
<dbReference type="InParanoid" id="D2V4X5"/>
<protein>
    <submittedName>
        <fullName evidence="2">Predicted protein</fullName>
    </submittedName>
</protein>
<dbReference type="OrthoDB" id="10261186at2759"/>
<evidence type="ECO:0000313" key="2">
    <source>
        <dbReference type="EMBL" id="EFC48179.1"/>
    </source>
</evidence>
<evidence type="ECO:0000256" key="1">
    <source>
        <dbReference type="SAM" id="MobiDB-lite"/>
    </source>
</evidence>
<dbReference type="AlphaFoldDB" id="D2V4X5"/>
<feature type="region of interest" description="Disordered" evidence="1">
    <location>
        <begin position="186"/>
        <end position="230"/>
    </location>
</feature>
<dbReference type="VEuPathDB" id="AmoebaDB:NAEGRDRAFT_63940"/>
<dbReference type="EMBL" id="GG738852">
    <property type="protein sequence ID" value="EFC48179.1"/>
    <property type="molecule type" value="Genomic_DNA"/>
</dbReference>
<sequence length="421" mass="49306">MSQSAKSTRSSVTSLLSPTKNIAPHTVRGNSQQNVAMGGFTSREEMISHFEKDIVIPNFVPLSDYMFINGCLEMNEVDLLEHFSKALGVTDYLVKLRSSILLDWFCNIIAFCKEHSFSTRQTLELVKLLEILRKGILQSENNSPQFPTEVEMQEFARTTLFEMSKPLSEETLVEIEKQIIDEEKRLEEEKSKQEKDKKKKPSSSASTKKKQLSKEEEEEEKRRQEEEQQQAIERARVEKQRKDEYRSKIPLFNIDDVAVIIDFILKTVVQHYNLYRYIFEEEQPLRESLYQVDVDTIMLECVYPLSSMLQEAAYTQKKEDEKKAKEEAEQKKREEEEQERIRLEHEARERYEREKAERNAPKLTDENLKEIAEYLKHEVMTKIEEKVSVVESKVKATEDITLNSPKLPVNNPPSRPQSRSK</sequence>
<name>D2V4X5_NAEGR</name>
<dbReference type="RefSeq" id="XP_002680923.1">
    <property type="nucleotide sequence ID" value="XM_002680877.1"/>
</dbReference>
<evidence type="ECO:0000313" key="3">
    <source>
        <dbReference type="Proteomes" id="UP000006671"/>
    </source>
</evidence>
<dbReference type="KEGG" id="ngr:NAEGRDRAFT_63940"/>
<dbReference type="PANTHER" id="PTHR28457:SF1">
    <property type="entry name" value="CILIA- AND FLAGELLA-ASSOCIATED PROTEIN 119"/>
    <property type="match status" value="1"/>
</dbReference>
<feature type="region of interest" description="Disordered" evidence="1">
    <location>
        <begin position="320"/>
        <end position="364"/>
    </location>
</feature>
<proteinExistence type="predicted"/>
<dbReference type="Proteomes" id="UP000006671">
    <property type="component" value="Unassembled WGS sequence"/>
</dbReference>
<gene>
    <name evidence="2" type="ORF">NAEGRDRAFT_63940</name>
</gene>
<organism evidence="3">
    <name type="scientific">Naegleria gruberi</name>
    <name type="common">Amoeba</name>
    <dbReference type="NCBI Taxonomy" id="5762"/>
    <lineage>
        <taxon>Eukaryota</taxon>
        <taxon>Discoba</taxon>
        <taxon>Heterolobosea</taxon>
        <taxon>Tetramitia</taxon>
        <taxon>Eutetramitia</taxon>
        <taxon>Vahlkampfiidae</taxon>
        <taxon>Naegleria</taxon>
    </lineage>
</organism>
<feature type="compositionally biased region" description="Basic residues" evidence="1">
    <location>
        <begin position="197"/>
        <end position="211"/>
    </location>
</feature>
<dbReference type="Pfam" id="PF14769">
    <property type="entry name" value="CLAMP"/>
    <property type="match status" value="1"/>
</dbReference>
<accession>D2V4X5</accession>
<feature type="compositionally biased region" description="Basic and acidic residues" evidence="1">
    <location>
        <begin position="186"/>
        <end position="196"/>
    </location>
</feature>
<dbReference type="GeneID" id="8860553"/>
<feature type="region of interest" description="Disordered" evidence="1">
    <location>
        <begin position="395"/>
        <end position="421"/>
    </location>
</feature>